<dbReference type="AlphaFoldDB" id="A0AAV4PQJ3"/>
<protein>
    <submittedName>
        <fullName evidence="2">Uncharacterized protein</fullName>
    </submittedName>
</protein>
<organism evidence="2 3">
    <name type="scientific">Caerostris extrusa</name>
    <name type="common">Bark spider</name>
    <name type="synonym">Caerostris bankana</name>
    <dbReference type="NCBI Taxonomy" id="172846"/>
    <lineage>
        <taxon>Eukaryota</taxon>
        <taxon>Metazoa</taxon>
        <taxon>Ecdysozoa</taxon>
        <taxon>Arthropoda</taxon>
        <taxon>Chelicerata</taxon>
        <taxon>Arachnida</taxon>
        <taxon>Araneae</taxon>
        <taxon>Araneomorphae</taxon>
        <taxon>Entelegynae</taxon>
        <taxon>Araneoidea</taxon>
        <taxon>Araneidae</taxon>
        <taxon>Caerostris</taxon>
    </lineage>
</organism>
<reference evidence="2 3" key="1">
    <citation type="submission" date="2021-06" db="EMBL/GenBank/DDBJ databases">
        <title>Caerostris extrusa draft genome.</title>
        <authorList>
            <person name="Kono N."/>
            <person name="Arakawa K."/>
        </authorList>
    </citation>
    <scope>NUCLEOTIDE SEQUENCE [LARGE SCALE GENOMIC DNA]</scope>
</reference>
<gene>
    <name evidence="2" type="ORF">CEXT_79041</name>
</gene>
<comment type="caution">
    <text evidence="2">The sequence shown here is derived from an EMBL/GenBank/DDBJ whole genome shotgun (WGS) entry which is preliminary data.</text>
</comment>
<proteinExistence type="predicted"/>
<sequence>MCMECYLQPYPPDTVGTTGRGTNKGEKRKKNENYKVVSRDQEVVSLEMPDPSSSRADDSEATEIPIS</sequence>
<feature type="region of interest" description="Disordered" evidence="1">
    <location>
        <begin position="11"/>
        <end position="67"/>
    </location>
</feature>
<dbReference type="EMBL" id="BPLR01004940">
    <property type="protein sequence ID" value="GIX98655.1"/>
    <property type="molecule type" value="Genomic_DNA"/>
</dbReference>
<accession>A0AAV4PQJ3</accession>
<evidence type="ECO:0000313" key="2">
    <source>
        <dbReference type="EMBL" id="GIX98655.1"/>
    </source>
</evidence>
<evidence type="ECO:0000256" key="1">
    <source>
        <dbReference type="SAM" id="MobiDB-lite"/>
    </source>
</evidence>
<name>A0AAV4PQJ3_CAEEX</name>
<feature type="compositionally biased region" description="Basic and acidic residues" evidence="1">
    <location>
        <begin position="23"/>
        <end position="42"/>
    </location>
</feature>
<keyword evidence="3" id="KW-1185">Reference proteome</keyword>
<dbReference type="Proteomes" id="UP001054945">
    <property type="component" value="Unassembled WGS sequence"/>
</dbReference>
<evidence type="ECO:0000313" key="3">
    <source>
        <dbReference type="Proteomes" id="UP001054945"/>
    </source>
</evidence>